<comment type="caution">
    <text evidence="10">The sequence shown here is derived from an EMBL/GenBank/DDBJ whole genome shotgun (WGS) entry which is preliminary data.</text>
</comment>
<sequence>MKQNVMTMNERSILDTVQRWRRSKYSARPFALTLLAISLIALLAWAKELRGAAPADTELRKRELTALDAECRLVHHAHDQCAFVLANCPDEEAGVISYLTLYYCRMPHVKPIAFAIMSLWLGLLFSTIGIAASDFFCVNLNTIASMLGMSESLAGVTLLAFGNGSPDVFSTFAAFRTHAASLAVGELIGAASFITAVVSGSMALIRPFNVARKSFMRDVGFFIVAAGFSMGFIVDGKLHLWEAVSMVAFYLFYVAFVVCWHWWLNQRKARRLKAAASRSHYVTPGGEEEEIPQYFDDEDSAPANLRTPSRGVSIDDFNALERAGEDTIDADENEEERERWMGEMSNNMRVSRPPAGQRRPTQTPIRPSLVGALEFRAVLSSLQKSRNIQSMPINLRRYSDDPTYTTAQQQDYISTTSDPAPRPPFDIASVSSAKSPGVVRPALEVQQHLGRTRAVSTNDLDNARLDAETLQGSLPHISFAPATPDFRENMFTQARGQAPHSPTISLSPPPSQGSSRAHSPAPSRQRGISDLLAPPGIDSQGLSPRSGTSTPSPSASPVIQAGDRPAPPTLKLAVPGVSSPPIPFPAYTDFPWSAHSSSRAPSLRLPSPSASPESAFHNESLFGMYDVARTPRWWPSKLLPAPHVFLSTLFPTLKSWRDKTIWDKLLGLVAALPVLLLTLTLPVVEPTGNDDDQHVGHADFGLPPPLTPVGGALDPQFRLDNSALERRSNTDPLKLQKPSPSANNTSYASQNTTTSAPPQLFVTTDENIMNSPEQLPERPLSAHPHLSTEPKEWNRWLVIIQVFTAPFFIILVVWANVEPENPHALLRQTMYSLTVSLIMLAIILITTTPSRPPRWRQFLCFVGFAVAIAWISTIANEVVGVLRTLGVILNMSDAILGLTIFAVGNSLGDLVADITVARLGFPVMALSACFGGPMLNILLGIGLSGSYMILTKSEHRHDKHPDEPLRFKPYHIAVSTTLVISGASLLVTLAGLLLAVPVRKWRMDKVIGWGLVATWALSTAANVLVEVLGFSSDPASTIPPLESELQLSPNSTYHTLAQPHPEVTTTTARSHIISESKKRYPPKMKLLTLNFLTCAVKTCKTQASSFPLHPADAELEIVEADMNLPFLRNILPRLMWEELRTICKELGLPDLPPTPPTPADLIEGPEPAPDAAADAELEPSQTAKDLHRVLLETCVQEGKLVCGCCGHEYKVKEGVANFLLPGHLV</sequence>
<evidence type="ECO:0000256" key="2">
    <source>
        <dbReference type="ARBA" id="ARBA00008170"/>
    </source>
</evidence>
<evidence type="ECO:0000256" key="5">
    <source>
        <dbReference type="ARBA" id="ARBA00022989"/>
    </source>
</evidence>
<feature type="transmembrane region" description="Helical" evidence="8">
    <location>
        <begin position="112"/>
        <end position="131"/>
    </location>
</feature>
<feature type="transmembrane region" description="Helical" evidence="8">
    <location>
        <begin position="858"/>
        <end position="875"/>
    </location>
</feature>
<dbReference type="AlphaFoldDB" id="A0A9P4T4J4"/>
<feature type="transmembrane region" description="Helical" evidence="8">
    <location>
        <begin position="829"/>
        <end position="846"/>
    </location>
</feature>
<dbReference type="GO" id="GO:0016020">
    <property type="term" value="C:membrane"/>
    <property type="evidence" value="ECO:0007669"/>
    <property type="project" value="UniProtKB-SubCell"/>
</dbReference>
<dbReference type="InterPro" id="IPR004837">
    <property type="entry name" value="NaCa_Exmemb"/>
</dbReference>
<evidence type="ECO:0000259" key="9">
    <source>
        <dbReference type="Pfam" id="PF01699"/>
    </source>
</evidence>
<keyword evidence="11" id="KW-1185">Reference proteome</keyword>
<evidence type="ECO:0000256" key="6">
    <source>
        <dbReference type="ARBA" id="ARBA00023136"/>
    </source>
</evidence>
<comment type="similarity">
    <text evidence="2">Belongs to the Ca(2+):cation antiporter (CaCA) (TC 2.A.19) family.</text>
</comment>
<feature type="domain" description="Sodium/calcium exchanger membrane region" evidence="9">
    <location>
        <begin position="119"/>
        <end position="258"/>
    </location>
</feature>
<evidence type="ECO:0000256" key="1">
    <source>
        <dbReference type="ARBA" id="ARBA00004141"/>
    </source>
</evidence>
<evidence type="ECO:0000256" key="3">
    <source>
        <dbReference type="ARBA" id="ARBA00022448"/>
    </source>
</evidence>
<keyword evidence="6 8" id="KW-0472">Membrane</keyword>
<dbReference type="GO" id="GO:0006874">
    <property type="term" value="P:intracellular calcium ion homeostasis"/>
    <property type="evidence" value="ECO:0007669"/>
    <property type="project" value="TreeGrafter"/>
</dbReference>
<dbReference type="EMBL" id="SWKU01000037">
    <property type="protein sequence ID" value="KAF2994821.1"/>
    <property type="molecule type" value="Genomic_DNA"/>
</dbReference>
<dbReference type="PANTHER" id="PTHR12266:SF0">
    <property type="entry name" value="MITOCHONDRIAL SODIUM_CALCIUM EXCHANGER PROTEIN"/>
    <property type="match status" value="1"/>
</dbReference>
<dbReference type="GO" id="GO:0008324">
    <property type="term" value="F:monoatomic cation transmembrane transporter activity"/>
    <property type="evidence" value="ECO:0007669"/>
    <property type="project" value="TreeGrafter"/>
</dbReference>
<feature type="region of interest" description="Disordered" evidence="7">
    <location>
        <begin position="1149"/>
        <end position="1179"/>
    </location>
</feature>
<keyword evidence="3" id="KW-0813">Transport</keyword>
<feature type="compositionally biased region" description="Low complexity" evidence="7">
    <location>
        <begin position="543"/>
        <end position="557"/>
    </location>
</feature>
<reference evidence="10" key="1">
    <citation type="submission" date="2019-04" db="EMBL/GenBank/DDBJ databases">
        <title>Sequencing of skin fungus with MAO and IRED activity.</title>
        <authorList>
            <person name="Marsaioli A.J."/>
            <person name="Bonatto J.M.C."/>
            <person name="Reis Junior O."/>
        </authorList>
    </citation>
    <scope>NUCLEOTIDE SEQUENCE</scope>
    <source>
        <strain evidence="10">30M1</strain>
    </source>
</reference>
<feature type="region of interest" description="Disordered" evidence="7">
    <location>
        <begin position="494"/>
        <end position="574"/>
    </location>
</feature>
<protein>
    <recommendedName>
        <fullName evidence="9">Sodium/calcium exchanger membrane region domain-containing protein</fullName>
    </recommendedName>
</protein>
<evidence type="ECO:0000256" key="8">
    <source>
        <dbReference type="SAM" id="Phobius"/>
    </source>
</evidence>
<feature type="compositionally biased region" description="Low complexity" evidence="7">
    <location>
        <begin position="1159"/>
        <end position="1174"/>
    </location>
</feature>
<evidence type="ECO:0000256" key="4">
    <source>
        <dbReference type="ARBA" id="ARBA00022692"/>
    </source>
</evidence>
<feature type="transmembrane region" description="Helical" evidence="8">
    <location>
        <begin position="1006"/>
        <end position="1030"/>
    </location>
</feature>
<name>A0A9P4T4J4_CURKU</name>
<dbReference type="Gene3D" id="2.20.25.10">
    <property type="match status" value="1"/>
</dbReference>
<feature type="compositionally biased region" description="Polar residues" evidence="7">
    <location>
        <begin position="494"/>
        <end position="517"/>
    </location>
</feature>
<feature type="transmembrane region" description="Helical" evidence="8">
    <location>
        <begin position="796"/>
        <end position="817"/>
    </location>
</feature>
<feature type="compositionally biased region" description="Polar residues" evidence="7">
    <location>
        <begin position="738"/>
        <end position="758"/>
    </location>
</feature>
<dbReference type="InterPro" id="IPR051359">
    <property type="entry name" value="CaCA_antiporter"/>
</dbReference>
<dbReference type="PANTHER" id="PTHR12266">
    <property type="entry name" value="NA+/CA2+ K+ INDEPENDENT EXCHANGER"/>
    <property type="match status" value="1"/>
</dbReference>
<dbReference type="InterPro" id="IPR044880">
    <property type="entry name" value="NCX_ion-bd_dom_sf"/>
</dbReference>
<feature type="transmembrane region" description="Helical" evidence="8">
    <location>
        <begin position="240"/>
        <end position="263"/>
    </location>
</feature>
<dbReference type="InterPro" id="IPR005651">
    <property type="entry name" value="Trm112-like"/>
</dbReference>
<feature type="region of interest" description="Disordered" evidence="7">
    <location>
        <begin position="727"/>
        <end position="758"/>
    </location>
</feature>
<feature type="domain" description="Sodium/calcium exchanger membrane region" evidence="9">
    <location>
        <begin position="861"/>
        <end position="1021"/>
    </location>
</feature>
<feature type="transmembrane region" description="Helical" evidence="8">
    <location>
        <begin position="919"/>
        <end position="950"/>
    </location>
</feature>
<feature type="transmembrane region" description="Helical" evidence="8">
    <location>
        <begin position="970"/>
        <end position="994"/>
    </location>
</feature>
<accession>A0A9P4T4J4</accession>
<organism evidence="10 11">
    <name type="scientific">Curvularia kusanoi</name>
    <name type="common">Cochliobolus kusanoi</name>
    <dbReference type="NCBI Taxonomy" id="90978"/>
    <lineage>
        <taxon>Eukaryota</taxon>
        <taxon>Fungi</taxon>
        <taxon>Dikarya</taxon>
        <taxon>Ascomycota</taxon>
        <taxon>Pezizomycotina</taxon>
        <taxon>Dothideomycetes</taxon>
        <taxon>Pleosporomycetidae</taxon>
        <taxon>Pleosporales</taxon>
        <taxon>Pleosporineae</taxon>
        <taxon>Pleosporaceae</taxon>
        <taxon>Curvularia</taxon>
    </lineage>
</organism>
<comment type="subcellular location">
    <subcellularLocation>
        <location evidence="1">Membrane</location>
        <topology evidence="1">Multi-pass membrane protein</topology>
    </subcellularLocation>
</comment>
<keyword evidence="4 8" id="KW-0812">Transmembrane</keyword>
<dbReference type="Pfam" id="PF01699">
    <property type="entry name" value="Na_Ca_ex"/>
    <property type="match status" value="2"/>
</dbReference>
<feature type="transmembrane region" description="Helical" evidence="8">
    <location>
        <begin position="215"/>
        <end position="234"/>
    </location>
</feature>
<feature type="transmembrane region" description="Helical" evidence="8">
    <location>
        <begin position="887"/>
        <end position="907"/>
    </location>
</feature>
<dbReference type="Proteomes" id="UP000801428">
    <property type="component" value="Unassembled WGS sequence"/>
</dbReference>
<proteinExistence type="inferred from homology"/>
<evidence type="ECO:0000256" key="7">
    <source>
        <dbReference type="SAM" id="MobiDB-lite"/>
    </source>
</evidence>
<evidence type="ECO:0000313" key="11">
    <source>
        <dbReference type="Proteomes" id="UP000801428"/>
    </source>
</evidence>
<dbReference type="Gene3D" id="1.20.1420.30">
    <property type="entry name" value="NCX, central ion-binding region"/>
    <property type="match status" value="2"/>
</dbReference>
<dbReference type="Pfam" id="PF03966">
    <property type="entry name" value="Trm112p"/>
    <property type="match status" value="1"/>
</dbReference>
<keyword evidence="5 8" id="KW-1133">Transmembrane helix</keyword>
<dbReference type="OrthoDB" id="407410at2759"/>
<gene>
    <name evidence="10" type="ORF">E8E13_002362</name>
</gene>
<evidence type="ECO:0000313" key="10">
    <source>
        <dbReference type="EMBL" id="KAF2994821.1"/>
    </source>
</evidence>
<feature type="transmembrane region" description="Helical" evidence="8">
    <location>
        <begin position="143"/>
        <end position="162"/>
    </location>
</feature>
<feature type="transmembrane region" description="Helical" evidence="8">
    <location>
        <begin position="182"/>
        <end position="203"/>
    </location>
</feature>